<accession>A0A9D4ZM70</accession>
<dbReference type="Proteomes" id="UP000886520">
    <property type="component" value="Chromosome 4"/>
</dbReference>
<evidence type="ECO:0000313" key="2">
    <source>
        <dbReference type="Proteomes" id="UP000886520"/>
    </source>
</evidence>
<name>A0A9D4ZM70_ADICA</name>
<dbReference type="SUPFAM" id="SSF48371">
    <property type="entry name" value="ARM repeat"/>
    <property type="match status" value="1"/>
</dbReference>
<dbReference type="InterPro" id="IPR016024">
    <property type="entry name" value="ARM-type_fold"/>
</dbReference>
<evidence type="ECO:0000313" key="1">
    <source>
        <dbReference type="EMBL" id="KAI5080828.1"/>
    </source>
</evidence>
<dbReference type="OrthoDB" id="79603at2759"/>
<dbReference type="EMBL" id="JABFUD020000004">
    <property type="protein sequence ID" value="KAI5080828.1"/>
    <property type="molecule type" value="Genomic_DNA"/>
</dbReference>
<dbReference type="PANTHER" id="PTHR37743:SF1">
    <property type="entry name" value="ARM REPEAT SUPERFAMILY PROTEIN"/>
    <property type="match status" value="1"/>
</dbReference>
<protein>
    <submittedName>
        <fullName evidence="1">Uncharacterized protein</fullName>
    </submittedName>
</protein>
<dbReference type="PANTHER" id="PTHR37743">
    <property type="entry name" value="ARM REPEAT SUPERFAMILY PROTEIN"/>
    <property type="match status" value="1"/>
</dbReference>
<proteinExistence type="predicted"/>
<dbReference type="InterPro" id="IPR011989">
    <property type="entry name" value="ARM-like"/>
</dbReference>
<dbReference type="Gene3D" id="1.25.10.10">
    <property type="entry name" value="Leucine-rich Repeat Variant"/>
    <property type="match status" value="1"/>
</dbReference>
<organism evidence="1 2">
    <name type="scientific">Adiantum capillus-veneris</name>
    <name type="common">Maidenhair fern</name>
    <dbReference type="NCBI Taxonomy" id="13818"/>
    <lineage>
        <taxon>Eukaryota</taxon>
        <taxon>Viridiplantae</taxon>
        <taxon>Streptophyta</taxon>
        <taxon>Embryophyta</taxon>
        <taxon>Tracheophyta</taxon>
        <taxon>Polypodiopsida</taxon>
        <taxon>Polypodiidae</taxon>
        <taxon>Polypodiales</taxon>
        <taxon>Pteridineae</taxon>
        <taxon>Pteridaceae</taxon>
        <taxon>Vittarioideae</taxon>
        <taxon>Adiantum</taxon>
    </lineage>
</organism>
<dbReference type="AlphaFoldDB" id="A0A9D4ZM70"/>
<comment type="caution">
    <text evidence="1">The sequence shown here is derived from an EMBL/GenBank/DDBJ whole genome shotgun (WGS) entry which is preliminary data.</text>
</comment>
<keyword evidence="2" id="KW-1185">Reference proteome</keyword>
<sequence>MELSPALREQQQLLRGLQQQIHAYQEGEHDELITESVQEDNLPPLGRVLSVLLSAKPQDFQTSTSLRDPARSNGFISRALAALQQHAKIELKKVSHVQKLLVPLLEHVVKSRDRNNRKQVTSIINWLSRDEYVGFCLLDGLVGILESSLGNSRIQLGWCLVVRDLLQQRVQADEFSNGTQDIALVALIKCISNLFLIVESSPKDMPTRLSVMASDCIILISKYTGDNPAVAPISELKSSMSNNEVGTSTSNSSSLFRAYEKCPENFLEASTSARTGVLAKEELLWEHLDTLLKFVLRLRKWNEDSRPLYAKGLQQIAKCLDNLAKFRDTLTAQGRDGEDLAVLMAVLSSCWDRYGLLMLVDSSLVQMDPKAELQNWVEGLQHSLHAEGEETGGGMSTRRVEEIRVFFLTCLVLLIGRLSPQDLECILQDYGSTLLQALFGQLQTKHEDVLDLAIAILRALLFQSEFFNGGTLKMDTVAPLLMDLLDERDSTSKAVVGFVADYFAINPRAPEMERLFGLLGSDNLAQRQNALGVLSELLNVLSSSDHDTTNAVRQCVAVHLLKRLGDTELANRVEVSQLLSKLDPEFVLPALIQHVYSRDEKVRSAASAAIISLLKDHGDTCVVLCVLLDSTRNMLQKTQLPMHPGQIGVSNKELSSPDVDRILRLIPSWACEVQKWEEIIDVVLRKMFSEPSNPVLPRFLSQICTQLLNNTSSVFRHVFLFMARQTRLSEDLIEKEDKELQERLNSSIFERLSPLLVLKVLPLAAFDGSCKELYGSSWETGKGFSSKEPCIASFLLDRGCGEYEAHEVRKLSAELLGRCNPNIILPLLKEKLGYATERHFFLEIKSYLFSLCNLVLLRGETALDNPCMPVIQQLLSQILMWPCSPTDEDTYNVQHGCIDCLALMVVAEMASSCYNDGIIEEQHSSQNIIEEIETETNKREEVKSSLQKSVLYRVVSSINDRYQANPFLLEQSWHQNISEPATRMLREKELNIHNAFRVCMANVLIRATQQVASKYRPLFLTQVIPHILGFIQVGKESRLRSACLQLLFSFVHNFKEQVLPYAVDLFNLSLQIMRSKASSEVL</sequence>
<gene>
    <name evidence="1" type="ORF">GOP47_0004011</name>
</gene>
<reference evidence="1" key="1">
    <citation type="submission" date="2021-01" db="EMBL/GenBank/DDBJ databases">
        <title>Adiantum capillus-veneris genome.</title>
        <authorList>
            <person name="Fang Y."/>
            <person name="Liao Q."/>
        </authorList>
    </citation>
    <scope>NUCLEOTIDE SEQUENCE</scope>
    <source>
        <strain evidence="1">H3</strain>
        <tissue evidence="1">Leaf</tissue>
    </source>
</reference>